<feature type="transmembrane region" description="Helical" evidence="1">
    <location>
        <begin position="24"/>
        <end position="43"/>
    </location>
</feature>
<organism evidence="2 3">
    <name type="scientific">Anaerohalosphaera lusitana</name>
    <dbReference type="NCBI Taxonomy" id="1936003"/>
    <lineage>
        <taxon>Bacteria</taxon>
        <taxon>Pseudomonadati</taxon>
        <taxon>Planctomycetota</taxon>
        <taxon>Phycisphaerae</taxon>
        <taxon>Sedimentisphaerales</taxon>
        <taxon>Anaerohalosphaeraceae</taxon>
        <taxon>Anaerohalosphaera</taxon>
    </lineage>
</organism>
<proteinExistence type="predicted"/>
<evidence type="ECO:0000256" key="1">
    <source>
        <dbReference type="SAM" id="Phobius"/>
    </source>
</evidence>
<dbReference type="AlphaFoldDB" id="A0A1U9NMD9"/>
<protein>
    <submittedName>
        <fullName evidence="2">Uncharacterized protein</fullName>
    </submittedName>
</protein>
<evidence type="ECO:0000313" key="2">
    <source>
        <dbReference type="EMBL" id="AQT68904.1"/>
    </source>
</evidence>
<keyword evidence="3" id="KW-1185">Reference proteome</keyword>
<keyword evidence="1" id="KW-1133">Transmembrane helix</keyword>
<dbReference type="STRING" id="1936003.STSP2_02081"/>
<dbReference type="Proteomes" id="UP000189674">
    <property type="component" value="Chromosome"/>
</dbReference>
<gene>
    <name evidence="2" type="ORF">STSP2_02081</name>
</gene>
<name>A0A1U9NMD9_9BACT</name>
<dbReference type="EMBL" id="CP019791">
    <property type="protein sequence ID" value="AQT68904.1"/>
    <property type="molecule type" value="Genomic_DNA"/>
</dbReference>
<reference evidence="3" key="1">
    <citation type="submission" date="2017-02" db="EMBL/GenBank/DDBJ databases">
        <title>Comparative genomics and description of representatives of a novel lineage of planctomycetes thriving in anoxic sediments.</title>
        <authorList>
            <person name="Spring S."/>
            <person name="Bunk B."/>
            <person name="Sproer C."/>
        </authorList>
    </citation>
    <scope>NUCLEOTIDE SEQUENCE [LARGE SCALE GENOMIC DNA]</scope>
    <source>
        <strain evidence="3">ST-NAGAB-D1</strain>
    </source>
</reference>
<keyword evidence="1" id="KW-0472">Membrane</keyword>
<dbReference type="KEGG" id="alus:STSP2_02081"/>
<sequence length="203" mass="22919">MNQQAIHLNKKPARSRKHRDHKKMVMAFGLLAVMGFMWARVLFFSDEGPEKAQAQAMAELEEQQNSENQIEISYVQLPFEGGRHDRLENDLFGPRSWLEPETNGEAKDVAVTVKEPSAQERQRRLVEKMAETIKVEAIIVGQDGTESEAFIGNNIVTEGSTFLISYDGKEYGFTVADISRSKVIVKWNEFEVAIGMSQPDGLE</sequence>
<evidence type="ECO:0000313" key="3">
    <source>
        <dbReference type="Proteomes" id="UP000189674"/>
    </source>
</evidence>
<accession>A0A1U9NMD9</accession>
<keyword evidence="1" id="KW-0812">Transmembrane</keyword>